<evidence type="ECO:0000313" key="2">
    <source>
        <dbReference type="Proteomes" id="UP000270224"/>
    </source>
</evidence>
<evidence type="ECO:0000313" key="1">
    <source>
        <dbReference type="EMBL" id="ROI09838.1"/>
    </source>
</evidence>
<gene>
    <name evidence="1" type="ORF">EGI11_03520</name>
</gene>
<dbReference type="EMBL" id="RJUG01000002">
    <property type="protein sequence ID" value="ROI09838.1"/>
    <property type="molecule type" value="Genomic_DNA"/>
</dbReference>
<evidence type="ECO:0008006" key="3">
    <source>
        <dbReference type="Google" id="ProtNLM"/>
    </source>
</evidence>
<organism evidence="1 2">
    <name type="scientific">Kaistella daneshvariae</name>
    <dbReference type="NCBI Taxonomy" id="2487074"/>
    <lineage>
        <taxon>Bacteria</taxon>
        <taxon>Pseudomonadati</taxon>
        <taxon>Bacteroidota</taxon>
        <taxon>Flavobacteriia</taxon>
        <taxon>Flavobacteriales</taxon>
        <taxon>Weeksellaceae</taxon>
        <taxon>Chryseobacterium group</taxon>
        <taxon>Kaistella</taxon>
    </lineage>
</organism>
<dbReference type="InterPro" id="IPR011006">
    <property type="entry name" value="CheY-like_superfamily"/>
</dbReference>
<comment type="caution">
    <text evidence="1">The sequence shown here is derived from an EMBL/GenBank/DDBJ whole genome shotgun (WGS) entry which is preliminary data.</text>
</comment>
<proteinExistence type="predicted"/>
<dbReference type="Proteomes" id="UP000270224">
    <property type="component" value="Unassembled WGS sequence"/>
</dbReference>
<protein>
    <recommendedName>
        <fullName evidence="3">Response regulator</fullName>
    </recommendedName>
</protein>
<dbReference type="SUPFAM" id="SSF52172">
    <property type="entry name" value="CheY-like"/>
    <property type="match status" value="1"/>
</dbReference>
<sequence length="133" mass="15389">MYPRIEISHVPRRILFFSDEDCFATTLQSIISGEYNCEVVIDYDLKSFKASIWKVLPHLLLINSCTRMELVHRIKLVKQFRNIPLVFFSGAVSSDDFKVIKPDGYFCKPLDLDSFLHFAKPYLPAPPVNYVIS</sequence>
<dbReference type="AlphaFoldDB" id="A0A3N0WXK2"/>
<name>A0A3N0WXK2_9FLAO</name>
<reference evidence="2" key="1">
    <citation type="submission" date="2018-11" db="EMBL/GenBank/DDBJ databases">
        <title>Proposal to divide the Flavobacteriaceae and reorganize its genera based on Amino Acid Identity values calculated from whole genome sequences.</title>
        <authorList>
            <person name="Nicholson A.C."/>
            <person name="Gulvik C.A."/>
            <person name="Whitney A.M."/>
            <person name="Humrighouse B.W."/>
            <person name="Bell M."/>
            <person name="Holmens B."/>
            <person name="Steigerwalt A."/>
            <person name="Villarma A."/>
            <person name="Sheth M."/>
            <person name="Batra D."/>
            <person name="Pryor J."/>
            <person name="Bernardet J.-F."/>
            <person name="Hugo C."/>
            <person name="Kampfer P."/>
            <person name="Newman J."/>
            <person name="Mcquiston J.R."/>
        </authorList>
    </citation>
    <scope>NUCLEOTIDE SEQUENCE [LARGE SCALE GENOMIC DNA]</scope>
    <source>
        <strain evidence="2">H3056</strain>
    </source>
</reference>
<accession>A0A3N0WXK2</accession>